<name>A0A7E5VDV7_TRINI</name>
<dbReference type="InterPro" id="IPR010562">
    <property type="entry name" value="Haemolymph_juvenile_hormone-bd"/>
</dbReference>
<dbReference type="Proteomes" id="UP000322000">
    <property type="component" value="Chromosome 4"/>
</dbReference>
<dbReference type="OrthoDB" id="7339216at2759"/>
<dbReference type="InParanoid" id="A0A7E5VDV7"/>
<evidence type="ECO:0000313" key="1">
    <source>
        <dbReference type="Proteomes" id="UP000322000"/>
    </source>
</evidence>
<dbReference type="RefSeq" id="XP_026726462.1">
    <property type="nucleotide sequence ID" value="XM_026870661.1"/>
</dbReference>
<evidence type="ECO:0000313" key="2">
    <source>
        <dbReference type="RefSeq" id="XP_026726462.1"/>
    </source>
</evidence>
<dbReference type="InterPro" id="IPR038606">
    <property type="entry name" value="To_sf"/>
</dbReference>
<dbReference type="KEGG" id="tnl:113492930"/>
<organism evidence="1 2">
    <name type="scientific">Trichoplusia ni</name>
    <name type="common">Cabbage looper</name>
    <dbReference type="NCBI Taxonomy" id="7111"/>
    <lineage>
        <taxon>Eukaryota</taxon>
        <taxon>Metazoa</taxon>
        <taxon>Ecdysozoa</taxon>
        <taxon>Arthropoda</taxon>
        <taxon>Hexapoda</taxon>
        <taxon>Insecta</taxon>
        <taxon>Pterygota</taxon>
        <taxon>Neoptera</taxon>
        <taxon>Endopterygota</taxon>
        <taxon>Lepidoptera</taxon>
        <taxon>Glossata</taxon>
        <taxon>Ditrysia</taxon>
        <taxon>Noctuoidea</taxon>
        <taxon>Noctuidae</taxon>
        <taxon>Plusiinae</taxon>
        <taxon>Trichoplusia</taxon>
    </lineage>
</organism>
<gene>
    <name evidence="2" type="primary">LOC113492930</name>
</gene>
<proteinExistence type="predicted"/>
<sequence>MRLCYSTVITFKIQKIITMKSFIAFACLIASISAVPRYGVAGIDYNDERIVTGQIISAIDDLSQSIKDAGLDPLYIKREDSSYALPVPVIFNYAAFVEEILSTGLSNIKVNRINYGVLTSRLTFDIEIPRVEFAVGASAAKATIFSNDIEGLVSGTVVIDRIRVTGNVRVSIGIISGISIRSVDIDFSLRGIESNVRLVIQGNNYSEQINEFLGATIPDTLKSHSKEINKLLEIVVLEVLNDNL</sequence>
<keyword evidence="1" id="KW-1185">Reference proteome</keyword>
<accession>A0A7E5VDV7</accession>
<dbReference type="AlphaFoldDB" id="A0A7E5VDV7"/>
<reference evidence="2" key="1">
    <citation type="submission" date="2025-08" db="UniProtKB">
        <authorList>
            <consortium name="RefSeq"/>
        </authorList>
    </citation>
    <scope>IDENTIFICATION</scope>
</reference>
<protein>
    <submittedName>
        <fullName evidence="2">Uncharacterized protein LOC113492930 isoform X1</fullName>
    </submittedName>
</protein>
<dbReference type="Gene3D" id="3.15.10.30">
    <property type="entry name" value="Haemolymph juvenile hormone binding protein"/>
    <property type="match status" value="1"/>
</dbReference>
<dbReference type="Pfam" id="PF06585">
    <property type="entry name" value="JHBP"/>
    <property type="match status" value="1"/>
</dbReference>
<dbReference type="GeneID" id="113492930"/>